<dbReference type="PIRSF" id="PIRSF004649">
    <property type="entry name" value="MlaC"/>
    <property type="match status" value="1"/>
</dbReference>
<dbReference type="PANTHER" id="PTHR36573:SF1">
    <property type="entry name" value="INTERMEMBRANE PHOSPHOLIPID TRANSPORT SYSTEM BINDING PROTEIN MLAC"/>
    <property type="match status" value="1"/>
</dbReference>
<protein>
    <submittedName>
        <fullName evidence="2">ABC transporter substrate-binding protein</fullName>
    </submittedName>
</protein>
<dbReference type="InterPro" id="IPR008869">
    <property type="entry name" value="MlaC/ttg2D"/>
</dbReference>
<dbReference type="EMBL" id="JABCSC020000001">
    <property type="protein sequence ID" value="NSL54381.1"/>
    <property type="molecule type" value="Genomic_DNA"/>
</dbReference>
<keyword evidence="3" id="KW-1185">Reference proteome</keyword>
<accession>A0ABX2ID37</accession>
<sequence length="204" mass="22913">MKLIKFLSSLLLSVFALQAVAQEAPDALAKRVMNEVLEIVRTDKSIQSGDQKRIFELVDAKVLPHFDFRHMTALAMGREWRNASAEQKEAMTAEFKILLVRSYSNALAQYKNQTIDFKPIRMQAADSDVIVRTEVKQAGTKPVSIDYQMEKLAEGWKVYDVMVAGVSLVTNYRETFAQEIKAGGIDGLIKSLKTKNAQAEVVKK</sequence>
<evidence type="ECO:0000313" key="3">
    <source>
        <dbReference type="Proteomes" id="UP000778523"/>
    </source>
</evidence>
<reference evidence="2 3" key="1">
    <citation type="submission" date="2020-06" db="EMBL/GenBank/DDBJ databases">
        <title>Draft genome of Uliginosibacterium sp. IMCC34675.</title>
        <authorList>
            <person name="Song J."/>
        </authorList>
    </citation>
    <scope>NUCLEOTIDE SEQUENCE [LARGE SCALE GENOMIC DNA]</scope>
    <source>
        <strain evidence="2 3">IMCC34675</strain>
    </source>
</reference>
<comment type="caution">
    <text evidence="2">The sequence shown here is derived from an EMBL/GenBank/DDBJ whole genome shotgun (WGS) entry which is preliminary data.</text>
</comment>
<dbReference type="Pfam" id="PF05494">
    <property type="entry name" value="MlaC"/>
    <property type="match status" value="1"/>
</dbReference>
<proteinExistence type="predicted"/>
<evidence type="ECO:0000313" key="2">
    <source>
        <dbReference type="EMBL" id="NSL54381.1"/>
    </source>
</evidence>
<dbReference type="Proteomes" id="UP000778523">
    <property type="component" value="Unassembled WGS sequence"/>
</dbReference>
<organism evidence="2 3">
    <name type="scientific">Uliginosibacterium aquaticum</name>
    <dbReference type="NCBI Taxonomy" id="2731212"/>
    <lineage>
        <taxon>Bacteria</taxon>
        <taxon>Pseudomonadati</taxon>
        <taxon>Pseudomonadota</taxon>
        <taxon>Betaproteobacteria</taxon>
        <taxon>Rhodocyclales</taxon>
        <taxon>Zoogloeaceae</taxon>
        <taxon>Uliginosibacterium</taxon>
    </lineage>
</organism>
<gene>
    <name evidence="2" type="ORF">HJ583_005020</name>
</gene>
<dbReference type="Gene3D" id="3.10.450.50">
    <property type="match status" value="1"/>
</dbReference>
<dbReference type="Gene3D" id="1.10.10.640">
    <property type="entry name" value="phospholipid-binding protein"/>
    <property type="match status" value="1"/>
</dbReference>
<dbReference type="PANTHER" id="PTHR36573">
    <property type="entry name" value="INTERMEMBRANE PHOSPHOLIPID TRANSPORT SYSTEM BINDING PROTEIN MLAC"/>
    <property type="match status" value="1"/>
</dbReference>
<feature type="chain" id="PRO_5046639834" evidence="1">
    <location>
        <begin position="22"/>
        <end position="204"/>
    </location>
</feature>
<feature type="signal peptide" evidence="1">
    <location>
        <begin position="1"/>
        <end position="21"/>
    </location>
</feature>
<dbReference type="RefSeq" id="WP_170020898.1">
    <property type="nucleotide sequence ID" value="NZ_JABCSC020000001.1"/>
</dbReference>
<name>A0ABX2ID37_9RHOO</name>
<keyword evidence="1" id="KW-0732">Signal</keyword>
<evidence type="ECO:0000256" key="1">
    <source>
        <dbReference type="SAM" id="SignalP"/>
    </source>
</evidence>